<dbReference type="RefSeq" id="WP_056982267.1">
    <property type="nucleotide sequence ID" value="NZ_BKAM01000021.1"/>
</dbReference>
<dbReference type="Proteomes" id="UP000321569">
    <property type="component" value="Unassembled WGS sequence"/>
</dbReference>
<protein>
    <recommendedName>
        <fullName evidence="7">GPP34 family phosphoprotein</fullName>
    </recommendedName>
</protein>
<dbReference type="OrthoDB" id="2314846at2"/>
<evidence type="ECO:0000256" key="1">
    <source>
        <dbReference type="ARBA" id="ARBA00004255"/>
    </source>
</evidence>
<comment type="caution">
    <text evidence="5">The sequence shown here is derived from an EMBL/GenBank/DDBJ whole genome shotgun (WGS) entry which is preliminary data.</text>
</comment>
<dbReference type="InterPro" id="IPR038261">
    <property type="entry name" value="GPP34-like_sf"/>
</dbReference>
<dbReference type="Pfam" id="PF05719">
    <property type="entry name" value="GPP34"/>
    <property type="match status" value="1"/>
</dbReference>
<organism evidence="5 6">
    <name type="scientific">Lentilactobacillus rapi</name>
    <dbReference type="NCBI Taxonomy" id="481723"/>
    <lineage>
        <taxon>Bacteria</taxon>
        <taxon>Bacillati</taxon>
        <taxon>Bacillota</taxon>
        <taxon>Bacilli</taxon>
        <taxon>Lactobacillales</taxon>
        <taxon>Lactobacillaceae</taxon>
        <taxon>Lentilactobacillus</taxon>
    </lineage>
</organism>
<evidence type="ECO:0000313" key="6">
    <source>
        <dbReference type="Proteomes" id="UP000321569"/>
    </source>
</evidence>
<dbReference type="AlphaFoldDB" id="A0A512PMW2"/>
<evidence type="ECO:0008006" key="7">
    <source>
        <dbReference type="Google" id="ProtNLM"/>
    </source>
</evidence>
<keyword evidence="2" id="KW-0333">Golgi apparatus</keyword>
<evidence type="ECO:0000256" key="4">
    <source>
        <dbReference type="ARBA" id="ARBA00023136"/>
    </source>
</evidence>
<keyword evidence="4" id="KW-0472">Membrane</keyword>
<dbReference type="InterPro" id="IPR008628">
    <property type="entry name" value="GPP34-like"/>
</dbReference>
<dbReference type="GO" id="GO:0070273">
    <property type="term" value="F:phosphatidylinositol-4-phosphate binding"/>
    <property type="evidence" value="ECO:0007669"/>
    <property type="project" value="InterPro"/>
</dbReference>
<accession>A0A512PMW2</accession>
<proteinExistence type="predicted"/>
<gene>
    <name evidence="5" type="ORF">LRA02_13990</name>
</gene>
<evidence type="ECO:0000256" key="2">
    <source>
        <dbReference type="ARBA" id="ARBA00023034"/>
    </source>
</evidence>
<sequence length="215" mass="24454">MMSLNYTEQFALCVLGQKPKLNAFKKREVAACLLLSEIVELLRDGSLQLTADDKMVVGPGAKPFKDYLVPVARDIQGRKSQTINSYIKNAVLSVRKKRVTEFAAALCNSLISDNMLDEDENKYYVNQTVIDRSLTELYHDLTTDKEPHEVTVMLAMLLINSGLFKRYFPKDEATQIQLRLKEVAKSDQYPLISDVIKRVHTELSRIVASVRRETV</sequence>
<name>A0A512PMW2_9LACO</name>
<keyword evidence="3" id="KW-0446">Lipid-binding</keyword>
<dbReference type="Gene3D" id="1.10.3630.10">
    <property type="entry name" value="yeast vps74-n-term truncation variant domain like"/>
    <property type="match status" value="1"/>
</dbReference>
<dbReference type="GO" id="GO:0005737">
    <property type="term" value="C:cytoplasm"/>
    <property type="evidence" value="ECO:0007669"/>
    <property type="project" value="UniProtKB-ARBA"/>
</dbReference>
<reference evidence="5 6" key="1">
    <citation type="submission" date="2019-07" db="EMBL/GenBank/DDBJ databases">
        <title>Whole genome shotgun sequence of Lactobacillus rapi NBRC 109618.</title>
        <authorList>
            <person name="Hosoyama A."/>
            <person name="Uohara A."/>
            <person name="Ohji S."/>
            <person name="Ichikawa N."/>
        </authorList>
    </citation>
    <scope>NUCLEOTIDE SEQUENCE [LARGE SCALE GENOMIC DNA]</scope>
    <source>
        <strain evidence="5 6">NBRC 109618</strain>
    </source>
</reference>
<evidence type="ECO:0000256" key="3">
    <source>
        <dbReference type="ARBA" id="ARBA00023121"/>
    </source>
</evidence>
<comment type="subcellular location">
    <subcellularLocation>
        <location evidence="1">Golgi apparatus membrane</location>
        <topology evidence="1">Peripheral membrane protein</topology>
        <orientation evidence="1">Cytoplasmic side</orientation>
    </subcellularLocation>
</comment>
<dbReference type="GO" id="GO:0012505">
    <property type="term" value="C:endomembrane system"/>
    <property type="evidence" value="ECO:0007669"/>
    <property type="project" value="UniProtKB-ARBA"/>
</dbReference>
<dbReference type="EMBL" id="BKAM01000021">
    <property type="protein sequence ID" value="GEP72531.1"/>
    <property type="molecule type" value="Genomic_DNA"/>
</dbReference>
<evidence type="ECO:0000313" key="5">
    <source>
        <dbReference type="EMBL" id="GEP72531.1"/>
    </source>
</evidence>